<dbReference type="InterPro" id="IPR029058">
    <property type="entry name" value="AB_hydrolase_fold"/>
</dbReference>
<dbReference type="Pfam" id="PF00326">
    <property type="entry name" value="Peptidase_S9"/>
    <property type="match status" value="1"/>
</dbReference>
<dbReference type="SUPFAM" id="SSF53474">
    <property type="entry name" value="alpha/beta-Hydrolases"/>
    <property type="match status" value="1"/>
</dbReference>
<dbReference type="AlphaFoldDB" id="W7QJI9"/>
<dbReference type="Gene3D" id="3.40.50.1820">
    <property type="entry name" value="alpha/beta hydrolase"/>
    <property type="match status" value="1"/>
</dbReference>
<dbReference type="EMBL" id="ARZY01000029">
    <property type="protein sequence ID" value="EWH09117.1"/>
    <property type="molecule type" value="Genomic_DNA"/>
</dbReference>
<protein>
    <submittedName>
        <fullName evidence="3">Peptidase S9 prolyl oligopeptidase</fullName>
    </submittedName>
</protein>
<gene>
    <name evidence="3" type="ORF">DS2_14124</name>
</gene>
<dbReference type="PATRIC" id="fig|1328313.3.peg.2881"/>
<reference evidence="3 4" key="1">
    <citation type="journal article" date="2014" name="Genome Announc.">
        <title>Draft Genome Sequence of the Agar-Degrading Bacterium Catenovulum sp. Strain DS-2, Isolated from Intestines of Haliotis diversicolor.</title>
        <authorList>
            <person name="Shan D."/>
            <person name="Li X."/>
            <person name="Gu Z."/>
            <person name="Wei G."/>
            <person name="Gao Z."/>
            <person name="Shao Z."/>
        </authorList>
    </citation>
    <scope>NUCLEOTIDE SEQUENCE [LARGE SCALE GENOMIC DNA]</scope>
    <source>
        <strain evidence="3 4">DS-2</strain>
    </source>
</reference>
<dbReference type="STRING" id="1328313.DS2_14124"/>
<sequence>MNSSRKLACQNAGSSNLTLLYLTIYTYNINKSILQKNKMDKLLPAQIKKSLFALALLPLFALANPSNSTWLPTKTFASKPDVSHVSVSPDGKHIASLVRIDTENKQGTAINLYNFATQERTFPVFVEDKKFVISDIFWANNDNLLVEAKFASSVRGTPITELHLMKYDLRSKKLKAAIPNSFMQRLSYIPNIRSNVIDILPDDPKHFLLQIAGHMHEGEPSVAKVALERGGNTHYVQPAEHDIFDWQTDRQGNVRIAIAKKDGVFTIYHVPIGKDSKSDFEKLWTFEAFSDKAIWPIGFGYEKNQLYVKALHQGYDAVFKVDLTSKHRALELVKAREGRDVTGHLRYSRKLKQVIGVGDYIWSDEARKFNDAINKALPDLDNHIVSMSEDENNYVVLATSDTEPGIYLMGDRNKKMMEVLAYRYNALTPEVLAEKKPISYQARDGLTIHGYLTKPKHAQEGQKLPIIIHPHGGPITFDGDGFDYWTQFFANRGYAVLQMNFRGSYGYGFDFLKQGIQAWGQAMQDDVEDATRWAIKQGIADPDKICIVGASYGGYAALMGAIKTPDLYKCAISFAGVTDVEALVKSSRNFTNYDIVKKQVGDDFDQLWQNSPLKHAQKINIPVLLIHGNKDRVVRFEQSEDMYDELKDANKEVKLVELEKGDHYLSNEQHRLTTFTEMESFLQRFL</sequence>
<dbReference type="PANTHER" id="PTHR42776">
    <property type="entry name" value="SERINE PEPTIDASE S9 FAMILY MEMBER"/>
    <property type="match status" value="1"/>
</dbReference>
<evidence type="ECO:0000313" key="4">
    <source>
        <dbReference type="Proteomes" id="UP000019276"/>
    </source>
</evidence>
<proteinExistence type="predicted"/>
<name>W7QJI9_9ALTE</name>
<dbReference type="PANTHER" id="PTHR42776:SF27">
    <property type="entry name" value="DIPEPTIDYL PEPTIDASE FAMILY MEMBER 6"/>
    <property type="match status" value="1"/>
</dbReference>
<evidence type="ECO:0000313" key="3">
    <source>
        <dbReference type="EMBL" id="EWH09117.1"/>
    </source>
</evidence>
<keyword evidence="4" id="KW-1185">Reference proteome</keyword>
<dbReference type="SUPFAM" id="SSF82171">
    <property type="entry name" value="DPP6 N-terminal domain-like"/>
    <property type="match status" value="1"/>
</dbReference>
<evidence type="ECO:0000259" key="2">
    <source>
        <dbReference type="Pfam" id="PF00326"/>
    </source>
</evidence>
<comment type="caution">
    <text evidence="3">The sequence shown here is derived from an EMBL/GenBank/DDBJ whole genome shotgun (WGS) entry which is preliminary data.</text>
</comment>
<accession>W7QJI9</accession>
<keyword evidence="1" id="KW-0378">Hydrolase</keyword>
<dbReference type="InterPro" id="IPR001375">
    <property type="entry name" value="Peptidase_S9_cat"/>
</dbReference>
<evidence type="ECO:0000256" key="1">
    <source>
        <dbReference type="ARBA" id="ARBA00022801"/>
    </source>
</evidence>
<dbReference type="Proteomes" id="UP000019276">
    <property type="component" value="Unassembled WGS sequence"/>
</dbReference>
<dbReference type="eggNOG" id="COG1506">
    <property type="taxonomic scope" value="Bacteria"/>
</dbReference>
<dbReference type="GO" id="GO:0004252">
    <property type="term" value="F:serine-type endopeptidase activity"/>
    <property type="evidence" value="ECO:0007669"/>
    <property type="project" value="TreeGrafter"/>
</dbReference>
<dbReference type="GO" id="GO:0006508">
    <property type="term" value="P:proteolysis"/>
    <property type="evidence" value="ECO:0007669"/>
    <property type="project" value="InterPro"/>
</dbReference>
<organism evidence="3 4">
    <name type="scientific">Catenovulum agarivorans DS-2</name>
    <dbReference type="NCBI Taxonomy" id="1328313"/>
    <lineage>
        <taxon>Bacteria</taxon>
        <taxon>Pseudomonadati</taxon>
        <taxon>Pseudomonadota</taxon>
        <taxon>Gammaproteobacteria</taxon>
        <taxon>Alteromonadales</taxon>
        <taxon>Alteromonadaceae</taxon>
        <taxon>Catenovulum</taxon>
    </lineage>
</organism>
<feature type="domain" description="Peptidase S9 prolyl oligopeptidase catalytic" evidence="2">
    <location>
        <begin position="482"/>
        <end position="684"/>
    </location>
</feature>